<evidence type="ECO:0000256" key="3">
    <source>
        <dbReference type="ARBA" id="ARBA00023295"/>
    </source>
</evidence>
<dbReference type="PANTHER" id="PTHR42732:SF1">
    <property type="entry name" value="BETA-MANNOSIDASE"/>
    <property type="match status" value="1"/>
</dbReference>
<dbReference type="InterPro" id="IPR013783">
    <property type="entry name" value="Ig-like_fold"/>
</dbReference>
<evidence type="ECO:0000313" key="8">
    <source>
        <dbReference type="Proteomes" id="UP001595555"/>
    </source>
</evidence>
<dbReference type="PRINTS" id="PR00132">
    <property type="entry name" value="GLHYDRLASE2"/>
</dbReference>
<dbReference type="InterPro" id="IPR017853">
    <property type="entry name" value="GH"/>
</dbReference>
<feature type="domain" description="Glycoside hydrolase family 2 immunoglobulin-like beta-sandwich" evidence="4">
    <location>
        <begin position="188"/>
        <end position="293"/>
    </location>
</feature>
<protein>
    <submittedName>
        <fullName evidence="7">Glycoside hydrolase family 2 protein</fullName>
    </submittedName>
</protein>
<evidence type="ECO:0000256" key="2">
    <source>
        <dbReference type="ARBA" id="ARBA00022801"/>
    </source>
</evidence>
<dbReference type="RefSeq" id="WP_378118135.1">
    <property type="nucleotide sequence ID" value="NZ_JBHRTF010000003.1"/>
</dbReference>
<keyword evidence="3" id="KW-0326">Glycosidase</keyword>
<sequence length="684" mass="77262">MVFIRVLFIFIFLPASAIVVASVRSEIPLEKNWFFIKNDGISSNEVPLPTLRWKQVTVPHTFNRDDAADGGGYYRGPSWYKTSFTLKTKQDERTFIEFGGAAISADVYLNKKYVGRHQGGFSRFRFDISDFIKPGENELNVRVDNRKFDHIAPLWGDFSIYGGLYGGVKLIKTSVVHIDLLDYASDGVYVHTKEISSSSAAADVEVLLKNSLQEAAAIEVVVELNDQDGRIVSRVSKPFNVAAASSLKTIVPITVRQPRLWNGVIDPYLYSVKVRLFKQGKRVDEVVQHIGFRNITFDPKKGLILNGSPYKVYGVNTHLTQRPEKGTAVTSKDLKEDFEILDELGLTGIRLAHYQHPHYIFEHANKKGYLIWAEVPLVSEVNASDEFIQNAKQQLRELIRQNYNHPSVFVWGIGNEIYKADADANRVVSIIHHEAVKEDPSRPTVYANCCGPVTAPIANHSHLNASNIYNGWYKDQTGSMLEWGRAAHAAIPNRPLAISEYGAGGSIYHHELPPQLPETTGMWHPEEYQTLFHKRAWRDLKQMDFLWASFIWVAFDFASDGRSEGDQYGINDKGLVTFDRKTKKDSFYWYKANWSKEPVIHIESKRYRERTSAVTDIAVITNLHSVKLYLNGALVSEQPALDHEVLWSGLRFKAGKNIVKVVGDNGTASDKAEFVLIGAEHSEQ</sequence>
<keyword evidence="2 7" id="KW-0378">Hydrolase</keyword>
<dbReference type="Pfam" id="PF02836">
    <property type="entry name" value="Glyco_hydro_2_C"/>
    <property type="match status" value="1"/>
</dbReference>
<feature type="domain" description="Glycoside hydrolase family 2 catalytic" evidence="5">
    <location>
        <begin position="301"/>
        <end position="587"/>
    </location>
</feature>
<dbReference type="InterPro" id="IPR006102">
    <property type="entry name" value="Ig-like_GH2"/>
</dbReference>
<accession>A0ABV7FHD1</accession>
<dbReference type="SUPFAM" id="SSF49303">
    <property type="entry name" value="beta-Galactosidase/glucuronidase domain"/>
    <property type="match status" value="1"/>
</dbReference>
<dbReference type="Proteomes" id="UP001595555">
    <property type="component" value="Unassembled WGS sequence"/>
</dbReference>
<evidence type="ECO:0000313" key="7">
    <source>
        <dbReference type="EMBL" id="MFC3115537.1"/>
    </source>
</evidence>
<keyword evidence="8" id="KW-1185">Reference proteome</keyword>
<proteinExistence type="inferred from homology"/>
<dbReference type="Pfam" id="PF22666">
    <property type="entry name" value="Glyco_hydro_2_N2"/>
    <property type="match status" value="1"/>
</dbReference>
<dbReference type="Gene3D" id="2.60.120.260">
    <property type="entry name" value="Galactose-binding domain-like"/>
    <property type="match status" value="1"/>
</dbReference>
<comment type="caution">
    <text evidence="7">The sequence shown here is derived from an EMBL/GenBank/DDBJ whole genome shotgun (WGS) entry which is preliminary data.</text>
</comment>
<dbReference type="SUPFAM" id="SSF51445">
    <property type="entry name" value="(Trans)glycosidases"/>
    <property type="match status" value="1"/>
</dbReference>
<dbReference type="EMBL" id="JBHRTF010000003">
    <property type="protein sequence ID" value="MFC3115537.1"/>
    <property type="molecule type" value="Genomic_DNA"/>
</dbReference>
<evidence type="ECO:0000259" key="4">
    <source>
        <dbReference type="Pfam" id="PF00703"/>
    </source>
</evidence>
<evidence type="ECO:0000259" key="5">
    <source>
        <dbReference type="Pfam" id="PF02836"/>
    </source>
</evidence>
<dbReference type="GO" id="GO:0016787">
    <property type="term" value="F:hydrolase activity"/>
    <property type="evidence" value="ECO:0007669"/>
    <property type="project" value="UniProtKB-KW"/>
</dbReference>
<organism evidence="7 8">
    <name type="scientific">Cellvibrio fontiphilus</name>
    <dbReference type="NCBI Taxonomy" id="1815559"/>
    <lineage>
        <taxon>Bacteria</taxon>
        <taxon>Pseudomonadati</taxon>
        <taxon>Pseudomonadota</taxon>
        <taxon>Gammaproteobacteria</taxon>
        <taxon>Cellvibrionales</taxon>
        <taxon>Cellvibrionaceae</taxon>
        <taxon>Cellvibrio</taxon>
    </lineage>
</organism>
<evidence type="ECO:0000259" key="6">
    <source>
        <dbReference type="Pfam" id="PF22666"/>
    </source>
</evidence>
<evidence type="ECO:0000256" key="1">
    <source>
        <dbReference type="ARBA" id="ARBA00007401"/>
    </source>
</evidence>
<gene>
    <name evidence="7" type="ORF">ACFODX_08215</name>
</gene>
<feature type="domain" description="Beta-mannosidase-like galactose-binding" evidence="6">
    <location>
        <begin position="79"/>
        <end position="145"/>
    </location>
</feature>
<dbReference type="InterPro" id="IPR051913">
    <property type="entry name" value="GH2_Domain-Containing"/>
</dbReference>
<reference evidence="8" key="1">
    <citation type="journal article" date="2019" name="Int. J. Syst. Evol. Microbiol.">
        <title>The Global Catalogue of Microorganisms (GCM) 10K type strain sequencing project: providing services to taxonomists for standard genome sequencing and annotation.</title>
        <authorList>
            <consortium name="The Broad Institute Genomics Platform"/>
            <consortium name="The Broad Institute Genome Sequencing Center for Infectious Disease"/>
            <person name="Wu L."/>
            <person name="Ma J."/>
        </authorList>
    </citation>
    <scope>NUCLEOTIDE SEQUENCE [LARGE SCALE GENOMIC DNA]</scope>
    <source>
        <strain evidence="8">KCTC 52237</strain>
    </source>
</reference>
<comment type="similarity">
    <text evidence="1">Belongs to the glycosyl hydrolase 2 family.</text>
</comment>
<dbReference type="InterPro" id="IPR008979">
    <property type="entry name" value="Galactose-bd-like_sf"/>
</dbReference>
<dbReference type="PANTHER" id="PTHR42732">
    <property type="entry name" value="BETA-GALACTOSIDASE"/>
    <property type="match status" value="1"/>
</dbReference>
<dbReference type="InterPro" id="IPR036156">
    <property type="entry name" value="Beta-gal/glucu_dom_sf"/>
</dbReference>
<dbReference type="Pfam" id="PF00703">
    <property type="entry name" value="Glyco_hydro_2"/>
    <property type="match status" value="1"/>
</dbReference>
<dbReference type="Gene3D" id="2.60.40.10">
    <property type="entry name" value="Immunoglobulins"/>
    <property type="match status" value="2"/>
</dbReference>
<dbReference type="InterPro" id="IPR054593">
    <property type="entry name" value="Beta-mannosidase-like_N2"/>
</dbReference>
<dbReference type="Gene3D" id="3.20.20.80">
    <property type="entry name" value="Glycosidases"/>
    <property type="match status" value="1"/>
</dbReference>
<dbReference type="SUPFAM" id="SSF49785">
    <property type="entry name" value="Galactose-binding domain-like"/>
    <property type="match status" value="1"/>
</dbReference>
<dbReference type="InterPro" id="IPR006101">
    <property type="entry name" value="Glyco_hydro_2"/>
</dbReference>
<name>A0ABV7FHD1_9GAMM</name>
<dbReference type="InterPro" id="IPR006103">
    <property type="entry name" value="Glyco_hydro_2_cat"/>
</dbReference>